<name>A0A7G8BPD3_9BACT</name>
<dbReference type="EMBL" id="CP060394">
    <property type="protein sequence ID" value="QNI34403.1"/>
    <property type="molecule type" value="Genomic_DNA"/>
</dbReference>
<evidence type="ECO:0000313" key="2">
    <source>
        <dbReference type="EMBL" id="QNI34403.1"/>
    </source>
</evidence>
<dbReference type="Proteomes" id="UP000515312">
    <property type="component" value="Chromosome"/>
</dbReference>
<dbReference type="RefSeq" id="WP_186746551.1">
    <property type="nucleotide sequence ID" value="NZ_CP060394.1"/>
</dbReference>
<dbReference type="PROSITE" id="PS51257">
    <property type="entry name" value="PROKAR_LIPOPROTEIN"/>
    <property type="match status" value="1"/>
</dbReference>
<organism evidence="2 3">
    <name type="scientific">Alloacidobacterium dinghuense</name>
    <dbReference type="NCBI Taxonomy" id="2763107"/>
    <lineage>
        <taxon>Bacteria</taxon>
        <taxon>Pseudomonadati</taxon>
        <taxon>Acidobacteriota</taxon>
        <taxon>Terriglobia</taxon>
        <taxon>Terriglobales</taxon>
        <taxon>Acidobacteriaceae</taxon>
        <taxon>Alloacidobacterium</taxon>
    </lineage>
</organism>
<sequence length="130" mass="14250">MRCLDANSLRLSLFAVVVVLGGCFLTAKAQQTLPPITTRPPVSPGQAPNSSDENDGDTMAHRAMVQQAQRRNDQRQKDIVTDTAKLLTLTEQLKDEVAKSDKDQMSVSVIKKAEEIEKLAKAVKEKMKGS</sequence>
<protein>
    <submittedName>
        <fullName evidence="2">Uncharacterized protein</fullName>
    </submittedName>
</protein>
<dbReference type="KEGG" id="adin:H7849_11210"/>
<proteinExistence type="predicted"/>
<dbReference type="AlphaFoldDB" id="A0A7G8BPD3"/>
<gene>
    <name evidence="2" type="ORF">H7849_11210</name>
</gene>
<reference evidence="2 3" key="1">
    <citation type="submission" date="2020-08" db="EMBL/GenBank/DDBJ databases">
        <title>Edaphobacter telluris sp. nov. and Acidobacterium dinghuensis sp. nov., two acidobacteria isolated from forest soil.</title>
        <authorList>
            <person name="Fu J."/>
            <person name="Qiu L."/>
        </authorList>
    </citation>
    <scope>NUCLEOTIDE SEQUENCE [LARGE SCALE GENOMIC DNA]</scope>
    <source>
        <strain evidence="2">4Y35</strain>
    </source>
</reference>
<keyword evidence="3" id="KW-1185">Reference proteome</keyword>
<evidence type="ECO:0000313" key="3">
    <source>
        <dbReference type="Proteomes" id="UP000515312"/>
    </source>
</evidence>
<evidence type="ECO:0000256" key="1">
    <source>
        <dbReference type="SAM" id="MobiDB-lite"/>
    </source>
</evidence>
<feature type="region of interest" description="Disordered" evidence="1">
    <location>
        <begin position="30"/>
        <end position="58"/>
    </location>
</feature>
<accession>A0A7G8BPD3</accession>